<gene>
    <name evidence="1" type="ORF">FNJ47_48500</name>
</gene>
<comment type="caution">
    <text evidence="1">The sequence shown here is derived from an EMBL/GenBank/DDBJ whole genome shotgun (WGS) entry which is preliminary data.</text>
</comment>
<reference evidence="1 2" key="1">
    <citation type="journal article" date="2020" name="Arch. Microbiol.">
        <title>Bradyrhizobium uaiense sp. nov., a new highly efficient cowpea symbiont.</title>
        <authorList>
            <person name="Cabral Michel D."/>
            <person name="Azarias Guimaraes A."/>
            <person name="Martins da Costa E."/>
            <person name="Soares de Carvalho T."/>
            <person name="Balsanelli E."/>
            <person name="Willems A."/>
            <person name="Maltempi de Souza E."/>
            <person name="de Souza Moreira F.M."/>
        </authorList>
    </citation>
    <scope>NUCLEOTIDE SEQUENCE [LARGE SCALE GENOMIC DNA]</scope>
    <source>
        <strain evidence="1 2">UFLA 03-164</strain>
    </source>
</reference>
<proteinExistence type="predicted"/>
<organism evidence="1 2">
    <name type="scientific">Bradyrhizobium uaiense</name>
    <dbReference type="NCBI Taxonomy" id="2594946"/>
    <lineage>
        <taxon>Bacteria</taxon>
        <taxon>Pseudomonadati</taxon>
        <taxon>Pseudomonadota</taxon>
        <taxon>Alphaproteobacteria</taxon>
        <taxon>Hyphomicrobiales</taxon>
        <taxon>Nitrobacteraceae</taxon>
        <taxon>Bradyrhizobium</taxon>
    </lineage>
</organism>
<dbReference type="EMBL" id="VKHP01000908">
    <property type="protein sequence ID" value="NEV03193.1"/>
    <property type="molecule type" value="Genomic_DNA"/>
</dbReference>
<name>A0A6P1C0T4_9BRAD</name>
<feature type="non-terminal residue" evidence="1">
    <location>
        <position position="1"/>
    </location>
</feature>
<keyword evidence="2" id="KW-1185">Reference proteome</keyword>
<protein>
    <submittedName>
        <fullName evidence="1">Uncharacterized protein</fullName>
    </submittedName>
</protein>
<evidence type="ECO:0000313" key="2">
    <source>
        <dbReference type="Proteomes" id="UP000468531"/>
    </source>
</evidence>
<dbReference type="AlphaFoldDB" id="A0A6P1C0T4"/>
<dbReference type="Proteomes" id="UP000468531">
    <property type="component" value="Unassembled WGS sequence"/>
</dbReference>
<evidence type="ECO:0000313" key="1">
    <source>
        <dbReference type="EMBL" id="NEV03193.1"/>
    </source>
</evidence>
<accession>A0A6P1C0T4</accession>
<sequence>LITEHIKLVIGEEWDLRRKHAQTAAARILYADRDGTLDWIDGALKYSFGLSKAWGSGDDVADAVSVIARPDDRRL</sequence>